<evidence type="ECO:0000256" key="1">
    <source>
        <dbReference type="ARBA" id="ARBA00005046"/>
    </source>
</evidence>
<dbReference type="InterPro" id="IPR051920">
    <property type="entry name" value="MPT_Adenylyltrnsfr/MoaC-Rel"/>
</dbReference>
<proteinExistence type="predicted"/>
<reference evidence="4 5" key="1">
    <citation type="submission" date="2024-02" db="EMBL/GenBank/DDBJ databases">
        <authorList>
            <person name="Saticioglu I.B."/>
        </authorList>
    </citation>
    <scope>NUCLEOTIDE SEQUENCE [LARGE SCALE GENOMIC DNA]</scope>
    <source>
        <strain evidence="4 5">Mu-43</strain>
    </source>
</reference>
<dbReference type="NCBIfam" id="NF002947">
    <property type="entry name" value="PRK03604.1"/>
    <property type="match status" value="1"/>
</dbReference>
<comment type="pathway">
    <text evidence="1">Cofactor biosynthesis; molybdopterin biosynthesis.</text>
</comment>
<dbReference type="PIRSF" id="PIRSF036594">
    <property type="entry name" value="MoaC_MogA"/>
    <property type="match status" value="1"/>
</dbReference>
<dbReference type="SMART" id="SM00852">
    <property type="entry name" value="MoCF_biosynth"/>
    <property type="match status" value="1"/>
</dbReference>
<dbReference type="Proteomes" id="UP001366085">
    <property type="component" value="Unassembled WGS sequence"/>
</dbReference>
<dbReference type="NCBIfam" id="NF006870">
    <property type="entry name" value="PRK09364.1"/>
    <property type="match status" value="1"/>
</dbReference>
<dbReference type="EMBL" id="JBBDGN010000004">
    <property type="protein sequence ID" value="MEJ1091242.1"/>
    <property type="molecule type" value="Genomic_DNA"/>
</dbReference>
<dbReference type="PANTHER" id="PTHR43764:SF1">
    <property type="entry name" value="MOLYBDOPTERIN MOLYBDOTRANSFERASE"/>
    <property type="match status" value="1"/>
</dbReference>
<dbReference type="PANTHER" id="PTHR43764">
    <property type="entry name" value="MOLYBDENUM COFACTOR BIOSYNTHESIS"/>
    <property type="match status" value="1"/>
</dbReference>
<evidence type="ECO:0000256" key="2">
    <source>
        <dbReference type="ARBA" id="ARBA00023150"/>
    </source>
</evidence>
<dbReference type="SUPFAM" id="SSF53218">
    <property type="entry name" value="Molybdenum cofactor biosynthesis proteins"/>
    <property type="match status" value="1"/>
</dbReference>
<dbReference type="RefSeq" id="WP_074040876.1">
    <property type="nucleotide sequence ID" value="NZ_JBBDGN010000004.1"/>
</dbReference>
<dbReference type="InterPro" id="IPR002820">
    <property type="entry name" value="Mopterin_CF_biosynth-C_dom"/>
</dbReference>
<accession>A0ABU8LLR2</accession>
<keyword evidence="5" id="KW-1185">Reference proteome</keyword>
<gene>
    <name evidence="4" type="primary">moaCB</name>
    <name evidence="4" type="ORF">WDU93_05990</name>
</gene>
<feature type="domain" description="MoaB/Mog" evidence="3">
    <location>
        <begin position="166"/>
        <end position="308"/>
    </location>
</feature>
<dbReference type="SUPFAM" id="SSF55040">
    <property type="entry name" value="Molybdenum cofactor biosynthesis protein C, MoaC"/>
    <property type="match status" value="1"/>
</dbReference>
<dbReference type="Gene3D" id="3.40.980.10">
    <property type="entry name" value="MoaB/Mog-like domain"/>
    <property type="match status" value="1"/>
</dbReference>
<protein>
    <submittedName>
        <fullName evidence="4">Bifunctional molybdenum cofactor biosynthesis protein MoaC/MoaB</fullName>
        <ecNumber evidence="4">4.6.1.17</ecNumber>
    </submittedName>
</protein>
<comment type="caution">
    <text evidence="4">The sequence shown here is derived from an EMBL/GenBank/DDBJ whole genome shotgun (WGS) entry which is preliminary data.</text>
</comment>
<keyword evidence="2" id="KW-0501">Molybdenum cofactor biosynthesis</keyword>
<dbReference type="EC" id="4.6.1.17" evidence="4"/>
<dbReference type="CDD" id="cd00886">
    <property type="entry name" value="MogA_MoaB"/>
    <property type="match status" value="1"/>
</dbReference>
<dbReference type="PROSITE" id="PS01078">
    <property type="entry name" value="MOCF_BIOSYNTHESIS_1"/>
    <property type="match status" value="1"/>
</dbReference>
<sequence length="318" mass="32809">MNELPHLDDQGRSRMIDIGGKAITRRTAIATGRLDTTPAVLELLATNQLSKADALPTARIAGIQGAKRTSELVPLAHTLPLESVTVDFELSTSSVQIRAAVAATAKTGAEMEALTAVAVAGLALHDMIKSVDPAAVLGDIRLIEKTGGKRGHWVADAPEPTERGHAVVIVSSTSTAAGSRDDLTGPAISGWLRDRGYEADEPVVVADADIHRALADALTREPALIITTGGTGVHPEDRTPEATSAVIQRALPGVAEAIRAAGRTTTPTASLSRALAGIAGRTIVINLPGSPRGVQDGLLALEPLLPHLHDQLAGGGHA</sequence>
<keyword evidence="4" id="KW-0456">Lyase</keyword>
<dbReference type="GO" id="GO:0061799">
    <property type="term" value="F:cyclic pyranopterin monophosphate synthase activity"/>
    <property type="evidence" value="ECO:0007669"/>
    <property type="project" value="UniProtKB-EC"/>
</dbReference>
<dbReference type="Gene3D" id="3.30.70.640">
    <property type="entry name" value="Molybdopterin cofactor biosynthesis C (MoaC) domain"/>
    <property type="match status" value="1"/>
</dbReference>
<evidence type="ECO:0000313" key="4">
    <source>
        <dbReference type="EMBL" id="MEJ1091242.1"/>
    </source>
</evidence>
<dbReference type="InterPro" id="IPR008284">
    <property type="entry name" value="MoCF_biosynth_CS"/>
</dbReference>
<evidence type="ECO:0000259" key="3">
    <source>
        <dbReference type="SMART" id="SM00852"/>
    </source>
</evidence>
<organism evidence="4 5">
    <name type="scientific">Microbacterium istanbulense</name>
    <dbReference type="NCBI Taxonomy" id="3122049"/>
    <lineage>
        <taxon>Bacteria</taxon>
        <taxon>Bacillati</taxon>
        <taxon>Actinomycetota</taxon>
        <taxon>Actinomycetes</taxon>
        <taxon>Micrococcales</taxon>
        <taxon>Microbacteriaceae</taxon>
        <taxon>Microbacterium</taxon>
    </lineage>
</organism>
<evidence type="ECO:0000313" key="5">
    <source>
        <dbReference type="Proteomes" id="UP001366085"/>
    </source>
</evidence>
<dbReference type="InterPro" id="IPR012247">
    <property type="entry name" value="MoaC_MogA"/>
</dbReference>
<dbReference type="InterPro" id="IPR036522">
    <property type="entry name" value="MoaC_sf"/>
</dbReference>
<name>A0ABU8LLR2_9MICO</name>
<dbReference type="NCBIfam" id="TIGR00581">
    <property type="entry name" value="moaC"/>
    <property type="match status" value="1"/>
</dbReference>
<dbReference type="InterPro" id="IPR036425">
    <property type="entry name" value="MoaB/Mog-like_dom_sf"/>
</dbReference>
<dbReference type="Pfam" id="PF00994">
    <property type="entry name" value="MoCF_biosynth"/>
    <property type="match status" value="1"/>
</dbReference>
<dbReference type="Pfam" id="PF01967">
    <property type="entry name" value="MoaC"/>
    <property type="match status" value="1"/>
</dbReference>
<dbReference type="InterPro" id="IPR023045">
    <property type="entry name" value="MoaC"/>
</dbReference>
<dbReference type="InterPro" id="IPR001453">
    <property type="entry name" value="MoaB/Mog_dom"/>
</dbReference>